<dbReference type="AlphaFoldDB" id="A0A061RVR3"/>
<dbReference type="PROSITE" id="PS50096">
    <property type="entry name" value="IQ"/>
    <property type="match status" value="3"/>
</dbReference>
<dbReference type="PANTHER" id="PTHR15673:SF2">
    <property type="entry name" value="IQ CALMODULIN-BINDING MOTIF-CONTAINING PROTEIN 1"/>
    <property type="match status" value="1"/>
</dbReference>
<dbReference type="EMBL" id="GBEZ01008577">
    <property type="protein sequence ID" value="JAC76972.1"/>
    <property type="molecule type" value="Transcribed_RNA"/>
</dbReference>
<gene>
    <name evidence="3" type="ORF">TSPGSL018_18797</name>
    <name evidence="2" type="ORF">TSPGSL018_31384</name>
</gene>
<feature type="region of interest" description="Disordered" evidence="1">
    <location>
        <begin position="141"/>
        <end position="176"/>
    </location>
</feature>
<sequence>MARGVATLEPRQAATLIQALFRSYRVRKQLQKKQHAARKIQAILRGMLQRKQTSEVQLERRRRQRFQAVMARHQERVKASETAIHALRRVPAAHYSAYSEKREAAAVKIQARWRGHQARRAYCRRQPELDRRHGAAARIQQAFRRSHSSPLRGSVRESQGDLGGAGASVRGSQADAPLRGSVCAGAELDRGGGDALSEARRQRLAEQVEQKLELHRAARRVPVSEAESLRLQKKCNELLDSRTRGTAARARRLHERVHARKQTELAFSGLEKHVRLEEIPAAAEPHNFPLPPKDSLRMARARQGHAALLAQEKSGTNWWKHLRAANEFLGDADDDWTIWDEMDHARIARWERVLYEEDIRASS</sequence>
<dbReference type="PANTHER" id="PTHR15673">
    <property type="entry name" value="IQ CALMODULIN-BINDING MOTIF CONTAINING PROTEIN 1"/>
    <property type="match status" value="1"/>
</dbReference>
<dbReference type="GO" id="GO:0060271">
    <property type="term" value="P:cilium assembly"/>
    <property type="evidence" value="ECO:0007669"/>
    <property type="project" value="InterPro"/>
</dbReference>
<protein>
    <recommendedName>
        <fullName evidence="4">Iq calmodulin-binding motif family protein</fullName>
    </recommendedName>
</protein>
<evidence type="ECO:0008006" key="4">
    <source>
        <dbReference type="Google" id="ProtNLM"/>
    </source>
</evidence>
<proteinExistence type="predicted"/>
<evidence type="ECO:0000313" key="3">
    <source>
        <dbReference type="EMBL" id="JAC76972.1"/>
    </source>
</evidence>
<accession>A0A061RVR3</accession>
<dbReference type="InterPro" id="IPR028765">
    <property type="entry name" value="IQCB1"/>
</dbReference>
<dbReference type="Gene3D" id="1.20.5.190">
    <property type="match status" value="2"/>
</dbReference>
<evidence type="ECO:0000256" key="1">
    <source>
        <dbReference type="SAM" id="MobiDB-lite"/>
    </source>
</evidence>
<dbReference type="EMBL" id="GBEZ01027924">
    <property type="protein sequence ID" value="JAC59446.1"/>
    <property type="molecule type" value="Transcribed_RNA"/>
</dbReference>
<name>A0A061RVR3_9CHLO</name>
<dbReference type="InterPro" id="IPR000048">
    <property type="entry name" value="IQ_motif_EF-hand-BS"/>
</dbReference>
<evidence type="ECO:0000313" key="2">
    <source>
        <dbReference type="EMBL" id="JAC59446.1"/>
    </source>
</evidence>
<dbReference type="CDD" id="cd23767">
    <property type="entry name" value="IQCD"/>
    <property type="match status" value="1"/>
</dbReference>
<organism evidence="3">
    <name type="scientific">Tetraselmis sp. GSL018</name>
    <dbReference type="NCBI Taxonomy" id="582737"/>
    <lineage>
        <taxon>Eukaryota</taxon>
        <taxon>Viridiplantae</taxon>
        <taxon>Chlorophyta</taxon>
        <taxon>core chlorophytes</taxon>
        <taxon>Chlorodendrophyceae</taxon>
        <taxon>Chlorodendrales</taxon>
        <taxon>Chlorodendraceae</taxon>
        <taxon>Tetraselmis</taxon>
    </lineage>
</organism>
<dbReference type="SMART" id="SM00015">
    <property type="entry name" value="IQ"/>
    <property type="match status" value="3"/>
</dbReference>
<reference evidence="3" key="1">
    <citation type="submission" date="2014-05" db="EMBL/GenBank/DDBJ databases">
        <title>The transcriptome of the halophilic microalga Tetraselmis sp. GSL018 isolated from the Great Salt Lake, Utah.</title>
        <authorList>
            <person name="Jinkerson R.E."/>
            <person name="D'Adamo S."/>
            <person name="Posewitz M.C."/>
        </authorList>
    </citation>
    <scope>NUCLEOTIDE SEQUENCE</scope>
    <source>
        <strain evidence="3">GSL018</strain>
    </source>
</reference>
<dbReference type="GO" id="GO:0005929">
    <property type="term" value="C:cilium"/>
    <property type="evidence" value="ECO:0007669"/>
    <property type="project" value="TreeGrafter"/>
</dbReference>
<dbReference type="GO" id="GO:0005516">
    <property type="term" value="F:calmodulin binding"/>
    <property type="evidence" value="ECO:0007669"/>
    <property type="project" value="InterPro"/>
</dbReference>
<dbReference type="Pfam" id="PF00612">
    <property type="entry name" value="IQ"/>
    <property type="match status" value="3"/>
</dbReference>